<dbReference type="Gene3D" id="1.10.150.20">
    <property type="entry name" value="5' to 3' exonuclease, C-terminal subdomain"/>
    <property type="match status" value="1"/>
</dbReference>
<dbReference type="GO" id="GO:0008270">
    <property type="term" value="F:zinc ion binding"/>
    <property type="evidence" value="ECO:0007669"/>
    <property type="project" value="UniProtKB-KW"/>
</dbReference>
<evidence type="ECO:0000256" key="7">
    <source>
        <dbReference type="ARBA" id="ARBA00023204"/>
    </source>
</evidence>
<evidence type="ECO:0000313" key="13">
    <source>
        <dbReference type="EMBL" id="PSK58762.1"/>
    </source>
</evidence>
<dbReference type="GO" id="GO:0009314">
    <property type="term" value="P:response to radiation"/>
    <property type="evidence" value="ECO:0007669"/>
    <property type="project" value="TreeGrafter"/>
</dbReference>
<dbReference type="InterPro" id="IPR043128">
    <property type="entry name" value="Rev_trsase/Diguanyl_cyclase"/>
</dbReference>
<dbReference type="AlphaFoldDB" id="A0A2P8AE77"/>
<organism evidence="13 14">
    <name type="scientific">Elsinoe australis</name>
    <dbReference type="NCBI Taxonomy" id="40998"/>
    <lineage>
        <taxon>Eukaryota</taxon>
        <taxon>Fungi</taxon>
        <taxon>Dikarya</taxon>
        <taxon>Ascomycota</taxon>
        <taxon>Pezizomycotina</taxon>
        <taxon>Dothideomycetes</taxon>
        <taxon>Dothideomycetidae</taxon>
        <taxon>Myriangiales</taxon>
        <taxon>Elsinoaceae</taxon>
        <taxon>Elsinoe</taxon>
    </lineage>
</organism>
<dbReference type="InterPro" id="IPR052230">
    <property type="entry name" value="DNA_polymerase_eta"/>
</dbReference>
<dbReference type="InterPro" id="IPR017961">
    <property type="entry name" value="DNA_pol_Y-fam_little_finger"/>
</dbReference>
<dbReference type="EMBL" id="NHZQ01000016">
    <property type="protein sequence ID" value="PSK58762.1"/>
    <property type="molecule type" value="Genomic_DNA"/>
</dbReference>
<dbReference type="InterPro" id="IPR036775">
    <property type="entry name" value="DNA_pol_Y-fam_lit_finger_sf"/>
</dbReference>
<comment type="caution">
    <text evidence="13">The sequence shown here is derived from an EMBL/GenBank/DDBJ whole genome shotgun (WGS) entry which is preliminary data.</text>
</comment>
<dbReference type="InterPro" id="IPR043502">
    <property type="entry name" value="DNA/RNA_pol_sf"/>
</dbReference>
<name>A0A2P8AE77_9PEZI</name>
<dbReference type="GO" id="GO:0035861">
    <property type="term" value="C:site of double-strand break"/>
    <property type="evidence" value="ECO:0007669"/>
    <property type="project" value="TreeGrafter"/>
</dbReference>
<dbReference type="GO" id="GO:0070987">
    <property type="term" value="P:error-free translesion synthesis"/>
    <property type="evidence" value="ECO:0007669"/>
    <property type="project" value="UniProtKB-ARBA"/>
</dbReference>
<dbReference type="STRING" id="40998.A0A2P8AE77"/>
<keyword evidence="8" id="KW-0539">Nucleus</keyword>
<dbReference type="GO" id="GO:0007064">
    <property type="term" value="P:mitotic sister chromatid cohesion"/>
    <property type="evidence" value="ECO:0007669"/>
    <property type="project" value="UniProtKB-ARBA"/>
</dbReference>
<protein>
    <recommendedName>
        <fullName evidence="9">DNA polymerase eta</fullName>
    </recommendedName>
</protein>
<dbReference type="GO" id="GO:0005657">
    <property type="term" value="C:replication fork"/>
    <property type="evidence" value="ECO:0007669"/>
    <property type="project" value="UniProtKB-ARBA"/>
</dbReference>
<dbReference type="Proteomes" id="UP000243723">
    <property type="component" value="Unassembled WGS sequence"/>
</dbReference>
<keyword evidence="2 13" id="KW-0808">Transferase</keyword>
<keyword evidence="5" id="KW-0863">Zinc-finger</keyword>
<keyword evidence="4" id="KW-0227">DNA damage</keyword>
<dbReference type="PROSITE" id="PS51907">
    <property type="entry name" value="ZF_UBZ3"/>
    <property type="match status" value="1"/>
</dbReference>
<feature type="region of interest" description="Disordered" evidence="10">
    <location>
        <begin position="475"/>
        <end position="511"/>
    </location>
</feature>
<dbReference type="Pfam" id="PF00817">
    <property type="entry name" value="IMS"/>
    <property type="match status" value="1"/>
</dbReference>
<dbReference type="GO" id="GO:0042276">
    <property type="term" value="P:error-prone translesion synthesis"/>
    <property type="evidence" value="ECO:0007669"/>
    <property type="project" value="TreeGrafter"/>
</dbReference>
<gene>
    <name evidence="13" type="ORF">B9Z65_6777</name>
</gene>
<dbReference type="GO" id="GO:0006281">
    <property type="term" value="P:DNA repair"/>
    <property type="evidence" value="ECO:0007669"/>
    <property type="project" value="UniProtKB-KW"/>
</dbReference>
<dbReference type="OrthoDB" id="5723at2759"/>
<dbReference type="PANTHER" id="PTHR45873">
    <property type="entry name" value="DNA POLYMERASE ETA"/>
    <property type="match status" value="1"/>
</dbReference>
<dbReference type="Gene3D" id="3.30.70.270">
    <property type="match status" value="1"/>
</dbReference>
<dbReference type="Gene3D" id="3.40.1170.60">
    <property type="match status" value="1"/>
</dbReference>
<keyword evidence="3" id="KW-0479">Metal-binding</keyword>
<evidence type="ECO:0000256" key="5">
    <source>
        <dbReference type="ARBA" id="ARBA00022771"/>
    </source>
</evidence>
<dbReference type="Gene3D" id="3.30.1490.100">
    <property type="entry name" value="DNA polymerase, Y-family, little finger domain"/>
    <property type="match status" value="1"/>
</dbReference>
<sequence length="563" mass="61726">MPPTSAFTYRDLKLLAQSSTDSPLRVIALVDFDAFYAQCETVRLGLPPDQPLAVQQWNAIIALNYAAKKRGLKRGISVEEAKATCPGLILQHVATWREGETGWAYRPDVLQHMKTDKAALDPYRLESRKTFKLVHELLPPPPIQRIEKAGVDEFFLDLSAQVHSVLLERHPYLHPESHAPEDPLPAPDTSVLDWSTDHLVPLDPTAEEDITSPDWDDFTLHIGAHIVRHLRHSILTTLHYTTSAGLARTKSLAKLAASAHKPASQTVVRTAATPAFLATHKFTQIRGLARSLGSQVVAAFNTDRVSDLLAAPLSSLVAELGPETGAWVHSVIRGIDTSEVVPRTALQSMLAQKTFVPPLHGPQEAEKWLRTFARDLCARVEEQCAEGVERRPRRVALRHHIRGRFGPTRSKQMGIPAGVKIGEETVVGMLRVLLGRVGAEGESWPCMALGVSLGDFGEEEMGGRIETFFGKRKAVGNEEEEGGPRKVGVAPSKRSRIGEGGTDASDGDRELLLGSEEREKRVAAGDEYLCPHCEEAIPSEQVLEHLDWHVALELQDGANGADA</sequence>
<evidence type="ECO:0000259" key="12">
    <source>
        <dbReference type="PROSITE" id="PS51907"/>
    </source>
</evidence>
<reference evidence="13 14" key="1">
    <citation type="submission" date="2017-05" db="EMBL/GenBank/DDBJ databases">
        <title>Draft genome sequence of Elsinoe australis.</title>
        <authorList>
            <person name="Cheng Q."/>
        </authorList>
    </citation>
    <scope>NUCLEOTIDE SEQUENCE [LARGE SCALE GENOMIC DNA]</scope>
    <source>
        <strain evidence="13 14">NL1</strain>
    </source>
</reference>
<evidence type="ECO:0000256" key="2">
    <source>
        <dbReference type="ARBA" id="ARBA00022679"/>
    </source>
</evidence>
<keyword evidence="6" id="KW-0862">Zinc</keyword>
<dbReference type="InterPro" id="IPR041298">
    <property type="entry name" value="UBZ3"/>
</dbReference>
<dbReference type="PANTHER" id="PTHR45873:SF1">
    <property type="entry name" value="DNA POLYMERASE ETA"/>
    <property type="match status" value="1"/>
</dbReference>
<dbReference type="GO" id="GO:0005634">
    <property type="term" value="C:nucleus"/>
    <property type="evidence" value="ECO:0007669"/>
    <property type="project" value="UniProtKB-SubCell"/>
</dbReference>
<dbReference type="Pfam" id="PF11799">
    <property type="entry name" value="IMS_C"/>
    <property type="match status" value="1"/>
</dbReference>
<evidence type="ECO:0000256" key="4">
    <source>
        <dbReference type="ARBA" id="ARBA00022763"/>
    </source>
</evidence>
<evidence type="ECO:0000256" key="1">
    <source>
        <dbReference type="ARBA" id="ARBA00004123"/>
    </source>
</evidence>
<dbReference type="PIRSF" id="PIRSF036603">
    <property type="entry name" value="DPol_eta"/>
    <property type="match status" value="1"/>
</dbReference>
<dbReference type="FunFam" id="3.40.1170.60:FF:000008">
    <property type="entry name" value="DNA polymerase eta subunit"/>
    <property type="match status" value="1"/>
</dbReference>
<evidence type="ECO:0000256" key="10">
    <source>
        <dbReference type="SAM" id="MobiDB-lite"/>
    </source>
</evidence>
<accession>A0A2P8AE77</accession>
<dbReference type="PROSITE" id="PS50173">
    <property type="entry name" value="UMUC"/>
    <property type="match status" value="1"/>
</dbReference>
<feature type="domain" description="UBZ3-type" evidence="12">
    <location>
        <begin position="523"/>
        <end position="557"/>
    </location>
</feature>
<dbReference type="Pfam" id="PF18439">
    <property type="entry name" value="zf_UBZ"/>
    <property type="match status" value="1"/>
</dbReference>
<dbReference type="InterPro" id="IPR001126">
    <property type="entry name" value="UmuC"/>
</dbReference>
<keyword evidence="14" id="KW-1185">Reference proteome</keyword>
<evidence type="ECO:0000256" key="9">
    <source>
        <dbReference type="ARBA" id="ARBA00044975"/>
    </source>
</evidence>
<feature type="domain" description="UmuC" evidence="11">
    <location>
        <begin position="27"/>
        <end position="289"/>
    </location>
</feature>
<comment type="subcellular location">
    <subcellularLocation>
        <location evidence="1">Nucleus</location>
    </subcellularLocation>
</comment>
<keyword evidence="7" id="KW-0234">DNA repair</keyword>
<dbReference type="SUPFAM" id="SSF100879">
    <property type="entry name" value="Lesion bypass DNA polymerase (Y-family), little finger domain"/>
    <property type="match status" value="1"/>
</dbReference>
<evidence type="ECO:0000313" key="14">
    <source>
        <dbReference type="Proteomes" id="UP000243723"/>
    </source>
</evidence>
<evidence type="ECO:0000256" key="6">
    <source>
        <dbReference type="ARBA" id="ARBA00022833"/>
    </source>
</evidence>
<evidence type="ECO:0000256" key="3">
    <source>
        <dbReference type="ARBA" id="ARBA00022723"/>
    </source>
</evidence>
<dbReference type="GO" id="GO:0003684">
    <property type="term" value="F:damaged DNA binding"/>
    <property type="evidence" value="ECO:0007669"/>
    <property type="project" value="InterPro"/>
</dbReference>
<evidence type="ECO:0000256" key="8">
    <source>
        <dbReference type="ARBA" id="ARBA00023242"/>
    </source>
</evidence>
<dbReference type="SUPFAM" id="SSF56672">
    <property type="entry name" value="DNA/RNA polymerases"/>
    <property type="match status" value="1"/>
</dbReference>
<evidence type="ECO:0000259" key="11">
    <source>
        <dbReference type="PROSITE" id="PS50173"/>
    </source>
</evidence>
<dbReference type="GO" id="GO:0003887">
    <property type="term" value="F:DNA-directed DNA polymerase activity"/>
    <property type="evidence" value="ECO:0007669"/>
    <property type="project" value="TreeGrafter"/>
</dbReference>
<proteinExistence type="predicted"/>